<accession>A0ABS3N028</accession>
<dbReference type="Pfam" id="PF00381">
    <property type="entry name" value="PTS-HPr"/>
    <property type="match status" value="1"/>
</dbReference>
<dbReference type="InterPro" id="IPR035895">
    <property type="entry name" value="HPr-like_sf"/>
</dbReference>
<reference evidence="2 3" key="1">
    <citation type="submission" date="2021-03" db="EMBL/GenBank/DDBJ databases">
        <title>Whole genome sequence of Metabacillus bambusae BG109.</title>
        <authorList>
            <person name="Jeong J.W."/>
        </authorList>
    </citation>
    <scope>NUCLEOTIDE SEQUENCE [LARGE SCALE GENOMIC DNA]</scope>
    <source>
        <strain evidence="2 3">BG109</strain>
    </source>
</reference>
<dbReference type="EMBL" id="JAGDEL010000004">
    <property type="protein sequence ID" value="MBO1511504.1"/>
    <property type="molecule type" value="Genomic_DNA"/>
</dbReference>
<dbReference type="Gene3D" id="3.30.1340.10">
    <property type="entry name" value="HPr-like"/>
    <property type="match status" value="1"/>
</dbReference>
<dbReference type="SUPFAM" id="SSF55594">
    <property type="entry name" value="HPr-like"/>
    <property type="match status" value="1"/>
</dbReference>
<feature type="domain" description="HPr" evidence="1">
    <location>
        <begin position="9"/>
        <end position="71"/>
    </location>
</feature>
<protein>
    <submittedName>
        <fullName evidence="2">HPr family phosphocarrier protein</fullName>
    </submittedName>
</protein>
<comment type="caution">
    <text evidence="2">The sequence shown here is derived from an EMBL/GenBank/DDBJ whole genome shotgun (WGS) entry which is preliminary data.</text>
</comment>
<evidence type="ECO:0000259" key="1">
    <source>
        <dbReference type="Pfam" id="PF00381"/>
    </source>
</evidence>
<dbReference type="InterPro" id="IPR000032">
    <property type="entry name" value="HPr-like"/>
</dbReference>
<evidence type="ECO:0000313" key="3">
    <source>
        <dbReference type="Proteomes" id="UP000663981"/>
    </source>
</evidence>
<evidence type="ECO:0000313" key="2">
    <source>
        <dbReference type="EMBL" id="MBO1511504.1"/>
    </source>
</evidence>
<keyword evidence="3" id="KW-1185">Reference proteome</keyword>
<organism evidence="2 3">
    <name type="scientific">Metabacillus bambusae</name>
    <dbReference type="NCBI Taxonomy" id="2795218"/>
    <lineage>
        <taxon>Bacteria</taxon>
        <taxon>Bacillati</taxon>
        <taxon>Bacillota</taxon>
        <taxon>Bacilli</taxon>
        <taxon>Bacillales</taxon>
        <taxon>Bacillaceae</taxon>
        <taxon>Metabacillus</taxon>
    </lineage>
</organism>
<name>A0ABS3N028_9BACI</name>
<dbReference type="Proteomes" id="UP000663981">
    <property type="component" value="Unassembled WGS sequence"/>
</dbReference>
<proteinExistence type="predicted"/>
<sequence>MNRTIAQAVVEINQVASKFESSIVMITDDKVIDAKSMLGLSFSIFSSKSFKLEIHGKDEEDAKKAMLEVFTKNKLPVEINK</sequence>
<dbReference type="RefSeq" id="WP_207976565.1">
    <property type="nucleotide sequence ID" value="NZ_JAGDEL010000004.1"/>
</dbReference>
<gene>
    <name evidence="2" type="ORF">I7822_07470</name>
</gene>